<sequence length="51" mass="5655">MAVRWIIGVAVGCCGVVVAADYRVRQSCRGRGDRRGGDDLRWAMETEEKEA</sequence>
<name>A0AAV5I1N3_9ROSI</name>
<evidence type="ECO:0000313" key="2">
    <source>
        <dbReference type="Proteomes" id="UP001054252"/>
    </source>
</evidence>
<gene>
    <name evidence="1" type="ORF">SLEP1_g6619</name>
</gene>
<comment type="caution">
    <text evidence="1">The sequence shown here is derived from an EMBL/GenBank/DDBJ whole genome shotgun (WGS) entry which is preliminary data.</text>
</comment>
<organism evidence="1 2">
    <name type="scientific">Rubroshorea leprosula</name>
    <dbReference type="NCBI Taxonomy" id="152421"/>
    <lineage>
        <taxon>Eukaryota</taxon>
        <taxon>Viridiplantae</taxon>
        <taxon>Streptophyta</taxon>
        <taxon>Embryophyta</taxon>
        <taxon>Tracheophyta</taxon>
        <taxon>Spermatophyta</taxon>
        <taxon>Magnoliopsida</taxon>
        <taxon>eudicotyledons</taxon>
        <taxon>Gunneridae</taxon>
        <taxon>Pentapetalae</taxon>
        <taxon>rosids</taxon>
        <taxon>malvids</taxon>
        <taxon>Malvales</taxon>
        <taxon>Dipterocarpaceae</taxon>
        <taxon>Rubroshorea</taxon>
    </lineage>
</organism>
<dbReference type="EMBL" id="BPVZ01000006">
    <property type="protein sequence ID" value="GKU92970.1"/>
    <property type="molecule type" value="Genomic_DNA"/>
</dbReference>
<evidence type="ECO:0000313" key="1">
    <source>
        <dbReference type="EMBL" id="GKU92970.1"/>
    </source>
</evidence>
<dbReference type="AlphaFoldDB" id="A0AAV5I1N3"/>
<dbReference type="Proteomes" id="UP001054252">
    <property type="component" value="Unassembled WGS sequence"/>
</dbReference>
<keyword evidence="2" id="KW-1185">Reference proteome</keyword>
<protein>
    <submittedName>
        <fullName evidence="1">Uncharacterized protein</fullName>
    </submittedName>
</protein>
<accession>A0AAV5I1N3</accession>
<proteinExistence type="predicted"/>
<reference evidence="1 2" key="1">
    <citation type="journal article" date="2021" name="Commun. Biol.">
        <title>The genome of Shorea leprosula (Dipterocarpaceae) highlights the ecological relevance of drought in aseasonal tropical rainforests.</title>
        <authorList>
            <person name="Ng K.K.S."/>
            <person name="Kobayashi M.J."/>
            <person name="Fawcett J.A."/>
            <person name="Hatakeyama M."/>
            <person name="Paape T."/>
            <person name="Ng C.H."/>
            <person name="Ang C.C."/>
            <person name="Tnah L.H."/>
            <person name="Lee C.T."/>
            <person name="Nishiyama T."/>
            <person name="Sese J."/>
            <person name="O'Brien M.J."/>
            <person name="Copetti D."/>
            <person name="Mohd Noor M.I."/>
            <person name="Ong R.C."/>
            <person name="Putra M."/>
            <person name="Sireger I.Z."/>
            <person name="Indrioko S."/>
            <person name="Kosugi Y."/>
            <person name="Izuno A."/>
            <person name="Isagi Y."/>
            <person name="Lee S.L."/>
            <person name="Shimizu K.K."/>
        </authorList>
    </citation>
    <scope>NUCLEOTIDE SEQUENCE [LARGE SCALE GENOMIC DNA]</scope>
    <source>
        <strain evidence="1">214</strain>
    </source>
</reference>